<reference evidence="1" key="1">
    <citation type="submission" date="2019-10" db="EMBL/GenBank/DDBJ databases">
        <authorList>
            <consortium name="Genoscope - CEA"/>
            <person name="William W."/>
        </authorList>
    </citation>
    <scope>NUCLEOTIDE SEQUENCE [LARGE SCALE GENOMIC DNA]</scope>
    <source>
        <strain evidence="1">BBR_PRJEB10994</strain>
    </source>
</reference>
<dbReference type="AlphaFoldDB" id="A0A7Z9C0P5"/>
<comment type="caution">
    <text evidence="1">The sequence shown here is derived from an EMBL/GenBank/DDBJ whole genome shotgun (WGS) entry which is preliminary data.</text>
</comment>
<organism evidence="1 2">
    <name type="scientific">Planktothrix paucivesiculata PCC 9631</name>
    <dbReference type="NCBI Taxonomy" id="671071"/>
    <lineage>
        <taxon>Bacteria</taxon>
        <taxon>Bacillati</taxon>
        <taxon>Cyanobacteriota</taxon>
        <taxon>Cyanophyceae</taxon>
        <taxon>Oscillatoriophycideae</taxon>
        <taxon>Oscillatoriales</taxon>
        <taxon>Microcoleaceae</taxon>
        <taxon>Planktothrix</taxon>
    </lineage>
</organism>
<sequence length="66" mass="7866">MKAHSVDLRPKIIDIYTDNHLSQRQMAQHDIQDGIKLPKFPCRSEYRPYHFCNLLIFSLAFYSLLK</sequence>
<protein>
    <submittedName>
        <fullName evidence="1">Uncharacterized protein</fullName>
    </submittedName>
</protein>
<evidence type="ECO:0000313" key="2">
    <source>
        <dbReference type="Proteomes" id="UP000182190"/>
    </source>
</evidence>
<gene>
    <name evidence="1" type="ORF">PL9631_90016</name>
</gene>
<evidence type="ECO:0000313" key="1">
    <source>
        <dbReference type="EMBL" id="VXD24797.1"/>
    </source>
</evidence>
<name>A0A7Z9C0P5_9CYAN</name>
<dbReference type="Proteomes" id="UP000182190">
    <property type="component" value="Unassembled WGS sequence"/>
</dbReference>
<keyword evidence="2" id="KW-1185">Reference proteome</keyword>
<proteinExistence type="predicted"/>
<dbReference type="EMBL" id="CZCS02000234">
    <property type="protein sequence ID" value="VXD24797.1"/>
    <property type="molecule type" value="Genomic_DNA"/>
</dbReference>
<accession>A0A7Z9C0P5</accession>